<sequence>MRIVVVKRASDDSANLAGSCTPLACCKSGVRTDPPDSRRVRLLLTFHPALLTLVNPAIIPAVSLTLGSNALALSPVLLPSAEVSKGRLMQIFPGVALSPFVAGHRCRFRLSRIVSACVARCFQHGDRLSGVGGTMDRSPRRRDHFGKTRCVRLAR</sequence>
<gene>
    <name evidence="1" type="ORF">L227DRAFT_429215</name>
</gene>
<protein>
    <submittedName>
        <fullName evidence="1">Uncharacterized protein</fullName>
    </submittedName>
</protein>
<proteinExistence type="predicted"/>
<dbReference type="EMBL" id="ML122258">
    <property type="protein sequence ID" value="RPD62538.1"/>
    <property type="molecule type" value="Genomic_DNA"/>
</dbReference>
<reference evidence="1" key="1">
    <citation type="journal article" date="2018" name="Genome Biol. Evol.">
        <title>Genomics and development of Lentinus tigrinus, a white-rot wood-decaying mushroom with dimorphic fruiting bodies.</title>
        <authorList>
            <person name="Wu B."/>
            <person name="Xu Z."/>
            <person name="Knudson A."/>
            <person name="Carlson A."/>
            <person name="Chen N."/>
            <person name="Kovaka S."/>
            <person name="LaButti K."/>
            <person name="Lipzen A."/>
            <person name="Pennachio C."/>
            <person name="Riley R."/>
            <person name="Schakwitz W."/>
            <person name="Umezawa K."/>
            <person name="Ohm R.A."/>
            <person name="Grigoriev I.V."/>
            <person name="Nagy L.G."/>
            <person name="Gibbons J."/>
            <person name="Hibbett D."/>
        </authorList>
    </citation>
    <scope>NUCLEOTIDE SEQUENCE [LARGE SCALE GENOMIC DNA]</scope>
    <source>
        <strain evidence="1">ALCF2SS1-6</strain>
    </source>
</reference>
<keyword evidence="2" id="KW-1185">Reference proteome</keyword>
<name>A0A5C2SGZ1_9APHY</name>
<evidence type="ECO:0000313" key="1">
    <source>
        <dbReference type="EMBL" id="RPD62538.1"/>
    </source>
</evidence>
<organism evidence="1 2">
    <name type="scientific">Lentinus tigrinus ALCF2SS1-6</name>
    <dbReference type="NCBI Taxonomy" id="1328759"/>
    <lineage>
        <taxon>Eukaryota</taxon>
        <taxon>Fungi</taxon>
        <taxon>Dikarya</taxon>
        <taxon>Basidiomycota</taxon>
        <taxon>Agaricomycotina</taxon>
        <taxon>Agaricomycetes</taxon>
        <taxon>Polyporales</taxon>
        <taxon>Polyporaceae</taxon>
        <taxon>Lentinus</taxon>
    </lineage>
</organism>
<dbReference type="AlphaFoldDB" id="A0A5C2SGZ1"/>
<accession>A0A5C2SGZ1</accession>
<dbReference type="Proteomes" id="UP000313359">
    <property type="component" value="Unassembled WGS sequence"/>
</dbReference>
<evidence type="ECO:0000313" key="2">
    <source>
        <dbReference type="Proteomes" id="UP000313359"/>
    </source>
</evidence>